<name>A0A484LIH2_9ASTE</name>
<evidence type="ECO:0000313" key="1">
    <source>
        <dbReference type="EMBL" id="VFQ75876.1"/>
    </source>
</evidence>
<dbReference type="Proteomes" id="UP000595140">
    <property type="component" value="Unassembled WGS sequence"/>
</dbReference>
<reference evidence="1 2" key="1">
    <citation type="submission" date="2018-04" db="EMBL/GenBank/DDBJ databases">
        <authorList>
            <person name="Vogel A."/>
        </authorList>
    </citation>
    <scope>NUCLEOTIDE SEQUENCE [LARGE SCALE GENOMIC DNA]</scope>
</reference>
<gene>
    <name evidence="1" type="ORF">CCAM_LOCUS17652</name>
</gene>
<proteinExistence type="predicted"/>
<dbReference type="EMBL" id="OOIL02001452">
    <property type="protein sequence ID" value="VFQ75876.1"/>
    <property type="molecule type" value="Genomic_DNA"/>
</dbReference>
<accession>A0A484LIH2</accession>
<evidence type="ECO:0000313" key="2">
    <source>
        <dbReference type="Proteomes" id="UP000595140"/>
    </source>
</evidence>
<dbReference type="AlphaFoldDB" id="A0A484LIH2"/>
<sequence length="157" mass="17603">MNMYRKSQSPEVIQDQRARLDQGCERIIVHNDLTAEHLLETQNCRHRRIPLHVSPDHGIVQERAPDLNIAENRAGVGEEIGVLGGDGEGEKRSYGGGALGEIEFEEMGMDLFELDEGFAILHEERQGEIEWIFRAVGYDLRSTLLGTMNEIGSSLSQ</sequence>
<organism evidence="1 2">
    <name type="scientific">Cuscuta campestris</name>
    <dbReference type="NCBI Taxonomy" id="132261"/>
    <lineage>
        <taxon>Eukaryota</taxon>
        <taxon>Viridiplantae</taxon>
        <taxon>Streptophyta</taxon>
        <taxon>Embryophyta</taxon>
        <taxon>Tracheophyta</taxon>
        <taxon>Spermatophyta</taxon>
        <taxon>Magnoliopsida</taxon>
        <taxon>eudicotyledons</taxon>
        <taxon>Gunneridae</taxon>
        <taxon>Pentapetalae</taxon>
        <taxon>asterids</taxon>
        <taxon>lamiids</taxon>
        <taxon>Solanales</taxon>
        <taxon>Convolvulaceae</taxon>
        <taxon>Cuscuteae</taxon>
        <taxon>Cuscuta</taxon>
        <taxon>Cuscuta subgen. Grammica</taxon>
        <taxon>Cuscuta sect. Cleistogrammica</taxon>
    </lineage>
</organism>
<keyword evidence="2" id="KW-1185">Reference proteome</keyword>
<protein>
    <submittedName>
        <fullName evidence="1">Uncharacterized protein</fullName>
    </submittedName>
</protein>